<evidence type="ECO:0000259" key="2">
    <source>
        <dbReference type="Pfam" id="PF24346"/>
    </source>
</evidence>
<dbReference type="eggNOG" id="COG1361">
    <property type="taxonomic scope" value="Bacteria"/>
</dbReference>
<dbReference type="InterPro" id="IPR026341">
    <property type="entry name" value="T9SS_type_B"/>
</dbReference>
<dbReference type="EMBL" id="FQYK01000002">
    <property type="protein sequence ID" value="SHI61054.1"/>
    <property type="molecule type" value="Genomic_DNA"/>
</dbReference>
<feature type="compositionally biased region" description="Acidic residues" evidence="1">
    <location>
        <begin position="157"/>
        <end position="170"/>
    </location>
</feature>
<evidence type="ECO:0000313" key="3">
    <source>
        <dbReference type="EMBL" id="SHI61054.1"/>
    </source>
</evidence>
<accession>A0A1M6CJX4</accession>
<dbReference type="NCBIfam" id="TIGR04131">
    <property type="entry name" value="Bac_Flav_CTERM"/>
    <property type="match status" value="1"/>
</dbReference>
<feature type="compositionally biased region" description="Acidic residues" evidence="1">
    <location>
        <begin position="205"/>
        <end position="218"/>
    </location>
</feature>
<dbReference type="OrthoDB" id="9805017at2"/>
<evidence type="ECO:0000256" key="1">
    <source>
        <dbReference type="SAM" id="MobiDB-lite"/>
    </source>
</evidence>
<reference evidence="3 4" key="1">
    <citation type="submission" date="2016-11" db="EMBL/GenBank/DDBJ databases">
        <authorList>
            <person name="Jaros S."/>
            <person name="Januszkiewicz K."/>
            <person name="Wedrychowicz H."/>
        </authorList>
    </citation>
    <scope>NUCLEOTIDE SEQUENCE [LARGE SCALE GENOMIC DNA]</scope>
    <source>
        <strain evidence="3 4">CGMCC 1.12213</strain>
    </source>
</reference>
<dbReference type="Pfam" id="PF13585">
    <property type="entry name" value="CHU_C"/>
    <property type="match status" value="1"/>
</dbReference>
<proteinExistence type="predicted"/>
<organism evidence="3 4">
    <name type="scientific">Algibacter luteus</name>
    <dbReference type="NCBI Taxonomy" id="1178825"/>
    <lineage>
        <taxon>Bacteria</taxon>
        <taxon>Pseudomonadati</taxon>
        <taxon>Bacteroidota</taxon>
        <taxon>Flavobacteriia</taxon>
        <taxon>Flavobacteriales</taxon>
        <taxon>Flavobacteriaceae</taxon>
        <taxon>Algibacter</taxon>
    </lineage>
</organism>
<sequence length="480" mass="50110">DPCDPIGINTTDSDGDGLTDCEETTGIDDPSTPADPTTFPGGPTSDPNDPCDPIGINTTDTDGDGLTDCEETTGIDDPSTPADPTTFPGGPTSDPNDPCDPIGINTTDSDGDGLTDCEETTGIDDPSTPADPTTFPGGPTSDPNDPCDPIGINTTDTDGDGLTDCEETTGIDDPSTPADPTTFPGGPTSDPNDPCDPIGINTTDTDGDGLTDCEETTGIDDPSTPADPTTFPGGPTSDPNDPCDPITTGCQISIEVTKTAQVFGTDLGDEIEYTIEVQNTGDIMLTNISLVDTFLDANGNVITLTEEPEFDSADQGSLEGTLLAGEIATYYASFIITQEAINAGGVSNSVVANASSISLGTVSDTSDNGDDLDGNTSDDPTFTELGCLLVFNEFSPNDDGVNDTLIINCIENYPNNKLEVYNRWGNIVYEKRGYNNDWDGTSNGRVTVNTAEKLPEGTYYYVLDFGDGSKPKVGWLYINR</sequence>
<dbReference type="NCBIfam" id="TIGR01451">
    <property type="entry name" value="B_ant_repeat"/>
    <property type="match status" value="1"/>
</dbReference>
<dbReference type="AlphaFoldDB" id="A0A1M6CJX4"/>
<protein>
    <submittedName>
        <fullName evidence="3">Conserved repeat domain-containing protein/gliding motility-associated C-terminal domain-containing protein</fullName>
    </submittedName>
</protein>
<feature type="non-terminal residue" evidence="3">
    <location>
        <position position="1"/>
    </location>
</feature>
<name>A0A1M6CJX4_9FLAO</name>
<feature type="compositionally biased region" description="Acidic residues" evidence="1">
    <location>
        <begin position="109"/>
        <end position="122"/>
    </location>
</feature>
<feature type="compositionally biased region" description="Acidic residues" evidence="1">
    <location>
        <begin position="61"/>
        <end position="74"/>
    </location>
</feature>
<evidence type="ECO:0000313" key="4">
    <source>
        <dbReference type="Proteomes" id="UP000184396"/>
    </source>
</evidence>
<dbReference type="STRING" id="1178825.SAMN05216261_1280"/>
<feature type="domain" description="DUF7507" evidence="2">
    <location>
        <begin position="253"/>
        <end position="363"/>
    </location>
</feature>
<feature type="region of interest" description="Disordered" evidence="1">
    <location>
        <begin position="1"/>
        <end position="242"/>
    </location>
</feature>
<dbReference type="Proteomes" id="UP000184396">
    <property type="component" value="Unassembled WGS sequence"/>
</dbReference>
<dbReference type="Pfam" id="PF24346">
    <property type="entry name" value="DUF7507"/>
    <property type="match status" value="1"/>
</dbReference>
<dbReference type="RefSeq" id="WP_143148082.1">
    <property type="nucleotide sequence ID" value="NZ_FQYK01000002.1"/>
</dbReference>
<dbReference type="InterPro" id="IPR047589">
    <property type="entry name" value="DUF11_rpt"/>
</dbReference>
<keyword evidence="4" id="KW-1185">Reference proteome</keyword>
<gene>
    <name evidence="3" type="ORF">SAMN05216261_1280</name>
</gene>
<dbReference type="InterPro" id="IPR055354">
    <property type="entry name" value="DUF7507"/>
</dbReference>
<feature type="compositionally biased region" description="Acidic residues" evidence="1">
    <location>
        <begin position="13"/>
        <end position="26"/>
    </location>
</feature>
<dbReference type="eggNOG" id="COG2152">
    <property type="taxonomic scope" value="Bacteria"/>
</dbReference>